<gene>
    <name evidence="7" type="ORF">PACLA_8A006461</name>
</gene>
<comment type="caution">
    <text evidence="7">The sequence shown here is derived from an EMBL/GenBank/DDBJ whole genome shotgun (WGS) entry which is preliminary data.</text>
</comment>
<dbReference type="PANTHER" id="PTHR37984:SF11">
    <property type="entry name" value="INTEGRASE CATALYTIC DOMAIN-CONTAINING PROTEIN"/>
    <property type="match status" value="1"/>
</dbReference>
<dbReference type="GO" id="GO:0003676">
    <property type="term" value="F:nucleic acid binding"/>
    <property type="evidence" value="ECO:0007669"/>
    <property type="project" value="InterPro"/>
</dbReference>
<dbReference type="Pfam" id="PF17917">
    <property type="entry name" value="RT_RNaseH"/>
    <property type="match status" value="1"/>
</dbReference>
<keyword evidence="2" id="KW-0548">Nucleotidyltransferase</keyword>
<evidence type="ECO:0000256" key="4">
    <source>
        <dbReference type="ARBA" id="ARBA00022759"/>
    </source>
</evidence>
<evidence type="ECO:0000256" key="6">
    <source>
        <dbReference type="ARBA" id="ARBA00022918"/>
    </source>
</evidence>
<organism evidence="7 8">
    <name type="scientific">Paramuricea clavata</name>
    <name type="common">Red gorgonian</name>
    <name type="synonym">Violescent sea-whip</name>
    <dbReference type="NCBI Taxonomy" id="317549"/>
    <lineage>
        <taxon>Eukaryota</taxon>
        <taxon>Metazoa</taxon>
        <taxon>Cnidaria</taxon>
        <taxon>Anthozoa</taxon>
        <taxon>Octocorallia</taxon>
        <taxon>Malacalcyonacea</taxon>
        <taxon>Plexauridae</taxon>
        <taxon>Paramuricea</taxon>
    </lineage>
</organism>
<dbReference type="SUPFAM" id="SSF53098">
    <property type="entry name" value="Ribonuclease H-like"/>
    <property type="match status" value="1"/>
</dbReference>
<dbReference type="InterPro" id="IPR001584">
    <property type="entry name" value="Integrase_cat-core"/>
</dbReference>
<dbReference type="GO" id="GO:0004519">
    <property type="term" value="F:endonuclease activity"/>
    <property type="evidence" value="ECO:0007669"/>
    <property type="project" value="UniProtKB-KW"/>
</dbReference>
<keyword evidence="1" id="KW-0808">Transferase</keyword>
<dbReference type="InterPro" id="IPR036397">
    <property type="entry name" value="RNaseH_sf"/>
</dbReference>
<keyword evidence="6" id="KW-0695">RNA-directed DNA polymerase</keyword>
<dbReference type="Gene3D" id="3.30.420.10">
    <property type="entry name" value="Ribonuclease H-like superfamily/Ribonuclease H"/>
    <property type="match status" value="1"/>
</dbReference>
<keyword evidence="5" id="KW-0378">Hydrolase</keyword>
<keyword evidence="8" id="KW-1185">Reference proteome</keyword>
<dbReference type="SUPFAM" id="SSF56672">
    <property type="entry name" value="DNA/RNA polymerases"/>
    <property type="match status" value="1"/>
</dbReference>
<dbReference type="GO" id="GO:0003964">
    <property type="term" value="F:RNA-directed DNA polymerase activity"/>
    <property type="evidence" value="ECO:0007669"/>
    <property type="project" value="UniProtKB-KW"/>
</dbReference>
<dbReference type="InterPro" id="IPR041588">
    <property type="entry name" value="Integrase_H2C2"/>
</dbReference>
<evidence type="ECO:0000256" key="2">
    <source>
        <dbReference type="ARBA" id="ARBA00022695"/>
    </source>
</evidence>
<reference evidence="7" key="1">
    <citation type="submission" date="2020-04" db="EMBL/GenBank/DDBJ databases">
        <authorList>
            <person name="Alioto T."/>
            <person name="Alioto T."/>
            <person name="Gomez Garrido J."/>
        </authorList>
    </citation>
    <scope>NUCLEOTIDE SEQUENCE</scope>
    <source>
        <strain evidence="7">A484AB</strain>
    </source>
</reference>
<dbReference type="Pfam" id="PF17921">
    <property type="entry name" value="Integrase_H2C2"/>
    <property type="match status" value="1"/>
</dbReference>
<dbReference type="InterPro" id="IPR041373">
    <property type="entry name" value="RT_RNaseH"/>
</dbReference>
<dbReference type="InterPro" id="IPR012337">
    <property type="entry name" value="RNaseH-like_sf"/>
</dbReference>
<accession>A0A6S7K2G0</accession>
<protein>
    <submittedName>
        <fullName evidence="7">Uncharacterized protein K02A2.6-like</fullName>
    </submittedName>
</protein>
<dbReference type="AlphaFoldDB" id="A0A6S7K2G0"/>
<dbReference type="GO" id="GO:0015074">
    <property type="term" value="P:DNA integration"/>
    <property type="evidence" value="ECO:0007669"/>
    <property type="project" value="InterPro"/>
</dbReference>
<keyword evidence="4" id="KW-0255">Endonuclease</keyword>
<sequence>MASSLPPFPPFNVEDDTTATGQRWIKWKKRFENVLLAMDIDDETCKRALLLHYAGSPPFDIFETLTDTGDEKDYKKAMDRLTEHFTPQRNVDYETYLFRQARQQPNEILDQFTTHLRQLASTCEFTSVEEEIKSRPIRIYVYAGKKTEKSSNVPEGLCAILCQKGDDGQWKMCQVANRALTDVETRYGQTELEAAAIKFACADALYKYLVGAPKFEIFTDCKPLKGAENIADYGSRHLSRRHDDVPMVKSVNELEEGLRTFVSEDNEYLSRMAKDDNDYQFLKEVIQRNLWKKHGKDPRVSRFLGVASDLSVVGEIILCKDKVIPPLSSRRRFVEKAHKIGHSGETRTLKLLQEKIWFPGIAKLCKEAVQNCQSCQVTHDRTYDEPLQSTPLPPGPWHTISVDFKGPFKDGTYALVRYDLYSRYPVVSYCRSTAFSCVKPILDSWLSTFRTVKELKSDRGPPFNGHEFSAYARERGFVHKPVKPRYPKGNGEAEKFMQNVKKMERIAKQERKKYRCLIEGMLNAYRATPHPATGKSPFELMFGRKMRLGVLPEISETPERDNHPKVRQNDALYKLKSKRYHDKRRNVRKSRIAVGDKILMKNKRTDPLSPIPGKVINIRGNAVTARFDDGKVFMRDKSHFKIVPERSYVEERERVRGEQTFQDSILNQSRIDQSTRDVLPDQVNRDEADQLMNSHKSSTNDRKQPIYVTRQGREVYLPDRFQS</sequence>
<dbReference type="PROSITE" id="PS50994">
    <property type="entry name" value="INTEGRASE"/>
    <property type="match status" value="1"/>
</dbReference>
<dbReference type="InterPro" id="IPR050951">
    <property type="entry name" value="Retrovirus_Pol_polyprotein"/>
</dbReference>
<evidence type="ECO:0000313" key="8">
    <source>
        <dbReference type="Proteomes" id="UP001152795"/>
    </source>
</evidence>
<dbReference type="EMBL" id="CACRXK020022398">
    <property type="protein sequence ID" value="CAB4036774.1"/>
    <property type="molecule type" value="Genomic_DNA"/>
</dbReference>
<name>A0A6S7K2G0_PARCT</name>
<dbReference type="InterPro" id="IPR043502">
    <property type="entry name" value="DNA/RNA_pol_sf"/>
</dbReference>
<dbReference type="GO" id="GO:0016787">
    <property type="term" value="F:hydrolase activity"/>
    <property type="evidence" value="ECO:0007669"/>
    <property type="project" value="UniProtKB-KW"/>
</dbReference>
<keyword evidence="3" id="KW-0540">Nuclease</keyword>
<evidence type="ECO:0000256" key="5">
    <source>
        <dbReference type="ARBA" id="ARBA00022801"/>
    </source>
</evidence>
<proteinExistence type="predicted"/>
<evidence type="ECO:0000256" key="3">
    <source>
        <dbReference type="ARBA" id="ARBA00022722"/>
    </source>
</evidence>
<dbReference type="PANTHER" id="PTHR37984">
    <property type="entry name" value="PROTEIN CBG26694"/>
    <property type="match status" value="1"/>
</dbReference>
<dbReference type="Proteomes" id="UP001152795">
    <property type="component" value="Unassembled WGS sequence"/>
</dbReference>
<dbReference type="FunFam" id="3.30.420.10:FF:000063">
    <property type="entry name" value="Retrovirus-related Pol polyprotein from transposon 297-like Protein"/>
    <property type="match status" value="1"/>
</dbReference>
<evidence type="ECO:0000313" key="7">
    <source>
        <dbReference type="EMBL" id="CAB4036774.1"/>
    </source>
</evidence>
<evidence type="ECO:0000256" key="1">
    <source>
        <dbReference type="ARBA" id="ARBA00022679"/>
    </source>
</evidence>
<dbReference type="Gene3D" id="1.10.340.70">
    <property type="match status" value="1"/>
</dbReference>